<dbReference type="AlphaFoldDB" id="A0A165PLZ5"/>
<name>A0A165PLZ5_EXIGL</name>
<proteinExistence type="predicted"/>
<dbReference type="STRING" id="1314781.A0A165PLZ5"/>
<keyword evidence="2" id="KW-1185">Reference proteome</keyword>
<organism evidence="1 2">
    <name type="scientific">Exidia glandulosa HHB12029</name>
    <dbReference type="NCBI Taxonomy" id="1314781"/>
    <lineage>
        <taxon>Eukaryota</taxon>
        <taxon>Fungi</taxon>
        <taxon>Dikarya</taxon>
        <taxon>Basidiomycota</taxon>
        <taxon>Agaricomycotina</taxon>
        <taxon>Agaricomycetes</taxon>
        <taxon>Auriculariales</taxon>
        <taxon>Exidiaceae</taxon>
        <taxon>Exidia</taxon>
    </lineage>
</organism>
<dbReference type="EMBL" id="KV425888">
    <property type="protein sequence ID" value="KZW02362.1"/>
    <property type="molecule type" value="Genomic_DNA"/>
</dbReference>
<evidence type="ECO:0000313" key="2">
    <source>
        <dbReference type="Proteomes" id="UP000077266"/>
    </source>
</evidence>
<dbReference type="Proteomes" id="UP000077266">
    <property type="component" value="Unassembled WGS sequence"/>
</dbReference>
<evidence type="ECO:0000313" key="1">
    <source>
        <dbReference type="EMBL" id="KZW02362.1"/>
    </source>
</evidence>
<dbReference type="OrthoDB" id="408631at2759"/>
<dbReference type="InterPro" id="IPR029058">
    <property type="entry name" value="AB_hydrolase_fold"/>
</dbReference>
<reference evidence="1 2" key="1">
    <citation type="journal article" date="2016" name="Mol. Biol. Evol.">
        <title>Comparative Genomics of Early-Diverging Mushroom-Forming Fungi Provides Insights into the Origins of Lignocellulose Decay Capabilities.</title>
        <authorList>
            <person name="Nagy L.G."/>
            <person name="Riley R."/>
            <person name="Tritt A."/>
            <person name="Adam C."/>
            <person name="Daum C."/>
            <person name="Floudas D."/>
            <person name="Sun H."/>
            <person name="Yadav J.S."/>
            <person name="Pangilinan J."/>
            <person name="Larsson K.H."/>
            <person name="Matsuura K."/>
            <person name="Barry K."/>
            <person name="Labutti K."/>
            <person name="Kuo R."/>
            <person name="Ohm R.A."/>
            <person name="Bhattacharya S.S."/>
            <person name="Shirouzu T."/>
            <person name="Yoshinaga Y."/>
            <person name="Martin F.M."/>
            <person name="Grigoriev I.V."/>
            <person name="Hibbett D.S."/>
        </authorList>
    </citation>
    <scope>NUCLEOTIDE SEQUENCE [LARGE SCALE GENOMIC DNA]</scope>
    <source>
        <strain evidence="1 2">HHB12029</strain>
    </source>
</reference>
<evidence type="ECO:0008006" key="3">
    <source>
        <dbReference type="Google" id="ProtNLM"/>
    </source>
</evidence>
<gene>
    <name evidence="1" type="ORF">EXIGLDRAFT_759865</name>
</gene>
<dbReference type="Gene3D" id="3.40.50.1820">
    <property type="entry name" value="alpha/beta hydrolase"/>
    <property type="match status" value="1"/>
</dbReference>
<accession>A0A165PLZ5</accession>
<sequence>MAAGKFNKVPVLSGRNRDEGTVFTPSSVASEADIRTLVTSVLIPEVLDDAVFQGLLDAYPNDPALGSPFGTGNNTFGKDPEWKRGAAIFGDWKYTSTSRHLLRAAAAQGLDAWGYLWLPPTGDLGATHGADTSMVFRNDDPPANVLSSALALQRGYIRFISDLNPLNDDGTPWPKYADEPAVMKFDTNVSTVQTDDYRSDGIEWVLTHVDAWKK</sequence>
<dbReference type="SUPFAM" id="SSF53474">
    <property type="entry name" value="alpha/beta-Hydrolases"/>
    <property type="match status" value="1"/>
</dbReference>
<protein>
    <recommendedName>
        <fullName evidence="3">Alpha/beta-hydrolase</fullName>
    </recommendedName>
</protein>
<dbReference type="InParanoid" id="A0A165PLZ5"/>